<organism evidence="3 4">
    <name type="scientific">Micromonospora pallida</name>
    <dbReference type="NCBI Taxonomy" id="145854"/>
    <lineage>
        <taxon>Bacteria</taxon>
        <taxon>Bacillati</taxon>
        <taxon>Actinomycetota</taxon>
        <taxon>Actinomycetes</taxon>
        <taxon>Micromonosporales</taxon>
        <taxon>Micromonosporaceae</taxon>
        <taxon>Micromonospora</taxon>
    </lineage>
</organism>
<accession>A0A1C6S7G9</accession>
<dbReference type="STRING" id="145854.GA0074692_1921"/>
<reference evidence="4" key="1">
    <citation type="submission" date="2016-06" db="EMBL/GenBank/DDBJ databases">
        <authorList>
            <person name="Varghese N."/>
            <person name="Submissions Spin"/>
        </authorList>
    </citation>
    <scope>NUCLEOTIDE SEQUENCE [LARGE SCALE GENOMIC DNA]</scope>
    <source>
        <strain evidence="4">DSM 43817</strain>
    </source>
</reference>
<feature type="transmembrane region" description="Helical" evidence="2">
    <location>
        <begin position="203"/>
        <end position="224"/>
    </location>
</feature>
<feature type="region of interest" description="Disordered" evidence="1">
    <location>
        <begin position="233"/>
        <end position="256"/>
    </location>
</feature>
<sequence length="256" mass="27427">MPLTFPSHPAAIVPLKLSRPRWFDGTALIFGSMAPDLAYVLDGSGLPVWPFSHQLPGLVGWCLPIAWVCTWTTRRAAPVIAAHLPAGGALALRDYACLSLASHRWWITVTSALTGAASHLALDRLELQIPAAEYVMHLLGAIGMLLLARHIGKHQLLRRWYGDPPARRARPVLFWSVTAVVAVPAIAVTPFLPGASLAHTTGARLLCAVTAGLLLASAAAAIAVRDRRSGWVPGRRRAVDPQAASPRSRSGSRITH</sequence>
<dbReference type="InterPro" id="IPR025238">
    <property type="entry name" value="DUF4184"/>
</dbReference>
<protein>
    <recommendedName>
        <fullName evidence="5">DUF4184 family protein</fullName>
    </recommendedName>
</protein>
<proteinExistence type="predicted"/>
<evidence type="ECO:0000256" key="2">
    <source>
        <dbReference type="SAM" id="Phobius"/>
    </source>
</evidence>
<evidence type="ECO:0008006" key="5">
    <source>
        <dbReference type="Google" id="ProtNLM"/>
    </source>
</evidence>
<dbReference type="Proteomes" id="UP000198959">
    <property type="component" value="Unassembled WGS sequence"/>
</dbReference>
<dbReference type="RefSeq" id="WP_091641947.1">
    <property type="nucleotide sequence ID" value="NZ_FMHW01000002.1"/>
</dbReference>
<dbReference type="EMBL" id="FMHW01000002">
    <property type="protein sequence ID" value="SCL25237.1"/>
    <property type="molecule type" value="Genomic_DNA"/>
</dbReference>
<dbReference type="AlphaFoldDB" id="A0A1C6S7G9"/>
<evidence type="ECO:0000256" key="1">
    <source>
        <dbReference type="SAM" id="MobiDB-lite"/>
    </source>
</evidence>
<evidence type="ECO:0000313" key="4">
    <source>
        <dbReference type="Proteomes" id="UP000198959"/>
    </source>
</evidence>
<dbReference type="OrthoDB" id="8481923at2"/>
<keyword evidence="2" id="KW-0472">Membrane</keyword>
<keyword evidence="2" id="KW-1133">Transmembrane helix</keyword>
<feature type="compositionally biased region" description="Polar residues" evidence="1">
    <location>
        <begin position="245"/>
        <end position="256"/>
    </location>
</feature>
<feature type="transmembrane region" description="Helical" evidence="2">
    <location>
        <begin position="172"/>
        <end position="191"/>
    </location>
</feature>
<evidence type="ECO:0000313" key="3">
    <source>
        <dbReference type="EMBL" id="SCL25237.1"/>
    </source>
</evidence>
<keyword evidence="2" id="KW-0812">Transmembrane</keyword>
<gene>
    <name evidence="3" type="ORF">GA0074692_1921</name>
</gene>
<name>A0A1C6S7G9_9ACTN</name>
<feature type="transmembrane region" description="Helical" evidence="2">
    <location>
        <begin position="134"/>
        <end position="151"/>
    </location>
</feature>
<dbReference type="Pfam" id="PF13803">
    <property type="entry name" value="DUF4184"/>
    <property type="match status" value="1"/>
</dbReference>
<keyword evidence="4" id="KW-1185">Reference proteome</keyword>